<dbReference type="OMA" id="CRYCQVC"/>
<keyword evidence="8" id="KW-1185">Reference proteome</keyword>
<dbReference type="OrthoDB" id="10004495at2759"/>
<feature type="compositionally biased region" description="Polar residues" evidence="5">
    <location>
        <begin position="67"/>
        <end position="78"/>
    </location>
</feature>
<dbReference type="PROSITE" id="PS50016">
    <property type="entry name" value="ZF_PHD_2"/>
    <property type="match status" value="2"/>
</dbReference>
<dbReference type="GO" id="GO:0003682">
    <property type="term" value="F:chromatin binding"/>
    <property type="evidence" value="ECO:0007669"/>
    <property type="project" value="EnsemblMetazoa"/>
</dbReference>
<dbReference type="eggNOG" id="ENOG502S723">
    <property type="taxonomic scope" value="Eukaryota"/>
</dbReference>
<dbReference type="KEGG" id="dpe:6598572"/>
<dbReference type="SMART" id="SM00454">
    <property type="entry name" value="SAM"/>
    <property type="match status" value="1"/>
</dbReference>
<feature type="compositionally biased region" description="Low complexity" evidence="5">
    <location>
        <begin position="13"/>
        <end position="46"/>
    </location>
</feature>
<dbReference type="EMBL" id="CH479197">
    <property type="protein sequence ID" value="EDW27812.1"/>
    <property type="molecule type" value="Genomic_DNA"/>
</dbReference>
<dbReference type="GO" id="GO:0045892">
    <property type="term" value="P:negative regulation of DNA-templated transcription"/>
    <property type="evidence" value="ECO:0007669"/>
    <property type="project" value="TreeGrafter"/>
</dbReference>
<evidence type="ECO:0000256" key="4">
    <source>
        <dbReference type="PROSITE-ProRule" id="PRU00146"/>
    </source>
</evidence>
<dbReference type="Gene3D" id="1.10.150.50">
    <property type="entry name" value="Transcription Factor, Ets-1"/>
    <property type="match status" value="1"/>
</dbReference>
<dbReference type="InterPro" id="IPR011011">
    <property type="entry name" value="Znf_FYVE_PHD"/>
</dbReference>
<dbReference type="InterPro" id="IPR050548">
    <property type="entry name" value="PcG_chromatin_remod_factors"/>
</dbReference>
<dbReference type="GO" id="GO:0008270">
    <property type="term" value="F:zinc ion binding"/>
    <property type="evidence" value="ECO:0007669"/>
    <property type="project" value="UniProtKB-KW"/>
</dbReference>
<gene>
    <name evidence="7" type="primary">Dper\GL19912</name>
    <name evidence="7" type="ORF">Dper_GL19912</name>
</gene>
<dbReference type="SUPFAM" id="SSF47769">
    <property type="entry name" value="SAM/Pointed domain"/>
    <property type="match status" value="1"/>
</dbReference>
<evidence type="ECO:0000313" key="8">
    <source>
        <dbReference type="Proteomes" id="UP000008744"/>
    </source>
</evidence>
<dbReference type="GO" id="GO:0090575">
    <property type="term" value="C:RNA polymerase II transcription regulator complex"/>
    <property type="evidence" value="ECO:0007669"/>
    <property type="project" value="EnsemblMetazoa"/>
</dbReference>
<dbReference type="Pfam" id="PF00628">
    <property type="entry name" value="PHD"/>
    <property type="match status" value="1"/>
</dbReference>
<feature type="domain" description="PHD-type" evidence="6">
    <location>
        <begin position="181"/>
        <end position="231"/>
    </location>
</feature>
<evidence type="ECO:0000256" key="3">
    <source>
        <dbReference type="ARBA" id="ARBA00022833"/>
    </source>
</evidence>
<evidence type="ECO:0000313" key="7">
    <source>
        <dbReference type="EMBL" id="EDW27812.1"/>
    </source>
</evidence>
<dbReference type="AlphaFoldDB" id="B4GYF6"/>
<evidence type="ECO:0000256" key="5">
    <source>
        <dbReference type="SAM" id="MobiDB-lite"/>
    </source>
</evidence>
<dbReference type="Gene3D" id="3.30.40.10">
    <property type="entry name" value="Zinc/RING finger domain, C3HC4 (zinc finger)"/>
    <property type="match status" value="2"/>
</dbReference>
<evidence type="ECO:0000256" key="2">
    <source>
        <dbReference type="ARBA" id="ARBA00022771"/>
    </source>
</evidence>
<name>B4GYF6_DROPE</name>
<dbReference type="PhylomeDB" id="B4GYF6"/>
<dbReference type="InterPro" id="IPR001965">
    <property type="entry name" value="Znf_PHD"/>
</dbReference>
<feature type="region of interest" description="Disordered" evidence="5">
    <location>
        <begin position="236"/>
        <end position="410"/>
    </location>
</feature>
<feature type="domain" description="PHD-type" evidence="6">
    <location>
        <begin position="126"/>
        <end position="184"/>
    </location>
</feature>
<reference evidence="7 8" key="1">
    <citation type="journal article" date="2007" name="Nature">
        <title>Evolution of genes and genomes on the Drosophila phylogeny.</title>
        <authorList>
            <consortium name="Drosophila 12 Genomes Consortium"/>
            <person name="Clark A.G."/>
            <person name="Eisen M.B."/>
            <person name="Smith D.R."/>
            <person name="Bergman C.M."/>
            <person name="Oliver B."/>
            <person name="Markow T.A."/>
            <person name="Kaufman T.C."/>
            <person name="Kellis M."/>
            <person name="Gelbart W."/>
            <person name="Iyer V.N."/>
            <person name="Pollard D.A."/>
            <person name="Sackton T.B."/>
            <person name="Larracuente A.M."/>
            <person name="Singh N.D."/>
            <person name="Abad J.P."/>
            <person name="Abt D.N."/>
            <person name="Adryan B."/>
            <person name="Aguade M."/>
            <person name="Akashi H."/>
            <person name="Anderson W.W."/>
            <person name="Aquadro C.F."/>
            <person name="Ardell D.H."/>
            <person name="Arguello R."/>
            <person name="Artieri C.G."/>
            <person name="Barbash D.A."/>
            <person name="Barker D."/>
            <person name="Barsanti P."/>
            <person name="Batterham P."/>
            <person name="Batzoglou S."/>
            <person name="Begun D."/>
            <person name="Bhutkar A."/>
            <person name="Blanco E."/>
            <person name="Bosak S.A."/>
            <person name="Bradley R.K."/>
            <person name="Brand A.D."/>
            <person name="Brent M.R."/>
            <person name="Brooks A.N."/>
            <person name="Brown R.H."/>
            <person name="Butlin R.K."/>
            <person name="Caggese C."/>
            <person name="Calvi B.R."/>
            <person name="Bernardo de Carvalho A."/>
            <person name="Caspi A."/>
            <person name="Castrezana S."/>
            <person name="Celniker S.E."/>
            <person name="Chang J.L."/>
            <person name="Chapple C."/>
            <person name="Chatterji S."/>
            <person name="Chinwalla A."/>
            <person name="Civetta A."/>
            <person name="Clifton S.W."/>
            <person name="Comeron J.M."/>
            <person name="Costello J.C."/>
            <person name="Coyne J.A."/>
            <person name="Daub J."/>
            <person name="David R.G."/>
            <person name="Delcher A.L."/>
            <person name="Delehaunty K."/>
            <person name="Do C.B."/>
            <person name="Ebling H."/>
            <person name="Edwards K."/>
            <person name="Eickbush T."/>
            <person name="Evans J.D."/>
            <person name="Filipski A."/>
            <person name="Findeiss S."/>
            <person name="Freyhult E."/>
            <person name="Fulton L."/>
            <person name="Fulton R."/>
            <person name="Garcia A.C."/>
            <person name="Gardiner A."/>
            <person name="Garfield D.A."/>
            <person name="Garvin B.E."/>
            <person name="Gibson G."/>
            <person name="Gilbert D."/>
            <person name="Gnerre S."/>
            <person name="Godfrey J."/>
            <person name="Good R."/>
            <person name="Gotea V."/>
            <person name="Gravely B."/>
            <person name="Greenberg A.J."/>
            <person name="Griffiths-Jones S."/>
            <person name="Gross S."/>
            <person name="Guigo R."/>
            <person name="Gustafson E.A."/>
            <person name="Haerty W."/>
            <person name="Hahn M.W."/>
            <person name="Halligan D.L."/>
            <person name="Halpern A.L."/>
            <person name="Halter G.M."/>
            <person name="Han M.V."/>
            <person name="Heger A."/>
            <person name="Hillier L."/>
            <person name="Hinrichs A.S."/>
            <person name="Holmes I."/>
            <person name="Hoskins R.A."/>
            <person name="Hubisz M.J."/>
            <person name="Hultmark D."/>
            <person name="Huntley M.A."/>
            <person name="Jaffe D.B."/>
            <person name="Jagadeeshan S."/>
            <person name="Jeck W.R."/>
            <person name="Johnson J."/>
            <person name="Jones C.D."/>
            <person name="Jordan W.C."/>
            <person name="Karpen G.H."/>
            <person name="Kataoka E."/>
            <person name="Keightley P.D."/>
            <person name="Kheradpour P."/>
            <person name="Kirkness E.F."/>
            <person name="Koerich L.B."/>
            <person name="Kristiansen K."/>
            <person name="Kudrna D."/>
            <person name="Kulathinal R.J."/>
            <person name="Kumar S."/>
            <person name="Kwok R."/>
            <person name="Lander E."/>
            <person name="Langley C.H."/>
            <person name="Lapoint R."/>
            <person name="Lazzaro B.P."/>
            <person name="Lee S.J."/>
            <person name="Levesque L."/>
            <person name="Li R."/>
            <person name="Lin C.F."/>
            <person name="Lin M.F."/>
            <person name="Lindblad-Toh K."/>
            <person name="Llopart A."/>
            <person name="Long M."/>
            <person name="Low L."/>
            <person name="Lozovsky E."/>
            <person name="Lu J."/>
            <person name="Luo M."/>
            <person name="Machado C.A."/>
            <person name="Makalowski W."/>
            <person name="Marzo M."/>
            <person name="Matsuda M."/>
            <person name="Matzkin L."/>
            <person name="McAllister B."/>
            <person name="McBride C.S."/>
            <person name="McKernan B."/>
            <person name="McKernan K."/>
            <person name="Mendez-Lago M."/>
            <person name="Minx P."/>
            <person name="Mollenhauer M.U."/>
            <person name="Montooth K."/>
            <person name="Mount S.M."/>
            <person name="Mu X."/>
            <person name="Myers E."/>
            <person name="Negre B."/>
            <person name="Newfeld S."/>
            <person name="Nielsen R."/>
            <person name="Noor M.A."/>
            <person name="O'Grady P."/>
            <person name="Pachter L."/>
            <person name="Papaceit M."/>
            <person name="Parisi M.J."/>
            <person name="Parisi M."/>
            <person name="Parts L."/>
            <person name="Pedersen J.S."/>
            <person name="Pesole G."/>
            <person name="Phillippy A.M."/>
            <person name="Ponting C.P."/>
            <person name="Pop M."/>
            <person name="Porcelli D."/>
            <person name="Powell J.R."/>
            <person name="Prohaska S."/>
            <person name="Pruitt K."/>
            <person name="Puig M."/>
            <person name="Quesneville H."/>
            <person name="Ram K.R."/>
            <person name="Rand D."/>
            <person name="Rasmussen M.D."/>
            <person name="Reed L.K."/>
            <person name="Reenan R."/>
            <person name="Reily A."/>
            <person name="Remington K.A."/>
            <person name="Rieger T.T."/>
            <person name="Ritchie M.G."/>
            <person name="Robin C."/>
            <person name="Rogers Y.H."/>
            <person name="Rohde C."/>
            <person name="Rozas J."/>
            <person name="Rubenfield M.J."/>
            <person name="Ruiz A."/>
            <person name="Russo S."/>
            <person name="Salzberg S.L."/>
            <person name="Sanchez-Gracia A."/>
            <person name="Saranga D.J."/>
            <person name="Sato H."/>
            <person name="Schaeffer S.W."/>
            <person name="Schatz M.C."/>
            <person name="Schlenke T."/>
            <person name="Schwartz R."/>
            <person name="Segarra C."/>
            <person name="Singh R.S."/>
            <person name="Sirot L."/>
            <person name="Sirota M."/>
            <person name="Sisneros N.B."/>
            <person name="Smith C.D."/>
            <person name="Smith T.F."/>
            <person name="Spieth J."/>
            <person name="Stage D.E."/>
            <person name="Stark A."/>
            <person name="Stephan W."/>
            <person name="Strausberg R.L."/>
            <person name="Strempel S."/>
            <person name="Sturgill D."/>
            <person name="Sutton G."/>
            <person name="Sutton G.G."/>
            <person name="Tao W."/>
            <person name="Teichmann S."/>
            <person name="Tobari Y.N."/>
            <person name="Tomimura Y."/>
            <person name="Tsolas J.M."/>
            <person name="Valente V.L."/>
            <person name="Venter E."/>
            <person name="Venter J.C."/>
            <person name="Vicario S."/>
            <person name="Vieira F.G."/>
            <person name="Vilella A.J."/>
            <person name="Villasante A."/>
            <person name="Walenz B."/>
            <person name="Wang J."/>
            <person name="Wasserman M."/>
            <person name="Watts T."/>
            <person name="Wilson D."/>
            <person name="Wilson R.K."/>
            <person name="Wing R.A."/>
            <person name="Wolfner M.F."/>
            <person name="Wong A."/>
            <person name="Wong G.K."/>
            <person name="Wu C.I."/>
            <person name="Wu G."/>
            <person name="Yamamoto D."/>
            <person name="Yang H.P."/>
            <person name="Yang S.P."/>
            <person name="Yorke J.A."/>
            <person name="Yoshida K."/>
            <person name="Zdobnov E."/>
            <person name="Zhang P."/>
            <person name="Zhang Y."/>
            <person name="Zimin A.V."/>
            <person name="Baldwin J."/>
            <person name="Abdouelleil A."/>
            <person name="Abdulkadir J."/>
            <person name="Abebe A."/>
            <person name="Abera B."/>
            <person name="Abreu J."/>
            <person name="Acer S.C."/>
            <person name="Aftuck L."/>
            <person name="Alexander A."/>
            <person name="An P."/>
            <person name="Anderson E."/>
            <person name="Anderson S."/>
            <person name="Arachi H."/>
            <person name="Azer M."/>
            <person name="Bachantsang P."/>
            <person name="Barry A."/>
            <person name="Bayul T."/>
            <person name="Berlin A."/>
            <person name="Bessette D."/>
            <person name="Bloom T."/>
            <person name="Blye J."/>
            <person name="Boguslavskiy L."/>
            <person name="Bonnet C."/>
            <person name="Boukhgalter B."/>
            <person name="Bourzgui I."/>
            <person name="Brown A."/>
            <person name="Cahill P."/>
            <person name="Channer S."/>
            <person name="Cheshatsang Y."/>
            <person name="Chuda L."/>
            <person name="Citroen M."/>
            <person name="Collymore A."/>
            <person name="Cooke P."/>
            <person name="Costello M."/>
            <person name="D'Aco K."/>
            <person name="Daza R."/>
            <person name="De Haan G."/>
            <person name="DeGray S."/>
            <person name="DeMaso C."/>
            <person name="Dhargay N."/>
            <person name="Dooley K."/>
            <person name="Dooley E."/>
            <person name="Doricent M."/>
            <person name="Dorje P."/>
            <person name="Dorjee K."/>
            <person name="Dupes A."/>
            <person name="Elong R."/>
            <person name="Falk J."/>
            <person name="Farina A."/>
            <person name="Faro S."/>
            <person name="Ferguson D."/>
            <person name="Fisher S."/>
            <person name="Foley C.D."/>
            <person name="Franke A."/>
            <person name="Friedrich D."/>
            <person name="Gadbois L."/>
            <person name="Gearin G."/>
            <person name="Gearin C.R."/>
            <person name="Giannoukos G."/>
            <person name="Goode T."/>
            <person name="Graham J."/>
            <person name="Grandbois E."/>
            <person name="Grewal S."/>
            <person name="Gyaltsen K."/>
            <person name="Hafez N."/>
            <person name="Hagos B."/>
            <person name="Hall J."/>
            <person name="Henson C."/>
            <person name="Hollinger A."/>
            <person name="Honan T."/>
            <person name="Huard M.D."/>
            <person name="Hughes L."/>
            <person name="Hurhula B."/>
            <person name="Husby M.E."/>
            <person name="Kamat A."/>
            <person name="Kanga B."/>
            <person name="Kashin S."/>
            <person name="Khazanovich D."/>
            <person name="Kisner P."/>
            <person name="Lance K."/>
            <person name="Lara M."/>
            <person name="Lee W."/>
            <person name="Lennon N."/>
            <person name="Letendre F."/>
            <person name="LeVine R."/>
            <person name="Lipovsky A."/>
            <person name="Liu X."/>
            <person name="Liu J."/>
            <person name="Liu S."/>
            <person name="Lokyitsang T."/>
            <person name="Lokyitsang Y."/>
            <person name="Lubonja R."/>
            <person name="Lui A."/>
            <person name="MacDonald P."/>
            <person name="Magnisalis V."/>
            <person name="Maru K."/>
            <person name="Matthews C."/>
            <person name="McCusker W."/>
            <person name="McDonough S."/>
            <person name="Mehta T."/>
            <person name="Meldrim J."/>
            <person name="Meneus L."/>
            <person name="Mihai O."/>
            <person name="Mihalev A."/>
            <person name="Mihova T."/>
            <person name="Mittelman R."/>
            <person name="Mlenga V."/>
            <person name="Montmayeur A."/>
            <person name="Mulrain L."/>
            <person name="Navidi A."/>
            <person name="Naylor J."/>
            <person name="Negash T."/>
            <person name="Nguyen T."/>
            <person name="Nguyen N."/>
            <person name="Nicol R."/>
            <person name="Norbu C."/>
            <person name="Norbu N."/>
            <person name="Novod N."/>
            <person name="O'Neill B."/>
            <person name="Osman S."/>
            <person name="Markiewicz E."/>
            <person name="Oyono O.L."/>
            <person name="Patti C."/>
            <person name="Phunkhang P."/>
            <person name="Pierre F."/>
            <person name="Priest M."/>
            <person name="Raghuraman S."/>
            <person name="Rege F."/>
            <person name="Reyes R."/>
            <person name="Rise C."/>
            <person name="Rogov P."/>
            <person name="Ross K."/>
            <person name="Ryan E."/>
            <person name="Settipalli S."/>
            <person name="Shea T."/>
            <person name="Sherpa N."/>
            <person name="Shi L."/>
            <person name="Shih D."/>
            <person name="Sparrow T."/>
            <person name="Spaulding J."/>
            <person name="Stalker J."/>
            <person name="Stange-Thomann N."/>
            <person name="Stavropoulos S."/>
            <person name="Stone C."/>
            <person name="Strader C."/>
            <person name="Tesfaye S."/>
            <person name="Thomson T."/>
            <person name="Thoulutsang Y."/>
            <person name="Thoulutsang D."/>
            <person name="Topham K."/>
            <person name="Topping I."/>
            <person name="Tsamla T."/>
            <person name="Vassiliev H."/>
            <person name="Vo A."/>
            <person name="Wangchuk T."/>
            <person name="Wangdi T."/>
            <person name="Weiand M."/>
            <person name="Wilkinson J."/>
            <person name="Wilson A."/>
            <person name="Yadav S."/>
            <person name="Young G."/>
            <person name="Yu Q."/>
            <person name="Zembek L."/>
            <person name="Zhong D."/>
            <person name="Zimmer A."/>
            <person name="Zwirko Z."/>
            <person name="Jaffe D.B."/>
            <person name="Alvarez P."/>
            <person name="Brockman W."/>
            <person name="Butler J."/>
            <person name="Chin C."/>
            <person name="Gnerre S."/>
            <person name="Grabherr M."/>
            <person name="Kleber M."/>
            <person name="Mauceli E."/>
            <person name="MacCallum I."/>
        </authorList>
    </citation>
    <scope>NUCLEOTIDE SEQUENCE [LARGE SCALE GENOMIC DNA]</scope>
    <source>
        <strain evidence="8">MSH-3 / Tucson 14011-0111.49</strain>
    </source>
</reference>
<keyword evidence="1" id="KW-0479">Metal-binding</keyword>
<feature type="compositionally biased region" description="Basic residues" evidence="5">
    <location>
        <begin position="246"/>
        <end position="255"/>
    </location>
</feature>
<dbReference type="InterPro" id="IPR013761">
    <property type="entry name" value="SAM/pointed_sf"/>
</dbReference>
<dbReference type="HOGENOM" id="CLU_534506_0_0_1"/>
<evidence type="ECO:0000259" key="6">
    <source>
        <dbReference type="PROSITE" id="PS50016"/>
    </source>
</evidence>
<dbReference type="GO" id="GO:0042393">
    <property type="term" value="F:histone binding"/>
    <property type="evidence" value="ECO:0007669"/>
    <property type="project" value="TreeGrafter"/>
</dbReference>
<dbReference type="GO" id="GO:0035102">
    <property type="term" value="C:PRC1 complex"/>
    <property type="evidence" value="ECO:0007669"/>
    <property type="project" value="TreeGrafter"/>
</dbReference>
<dbReference type="InterPro" id="IPR001660">
    <property type="entry name" value="SAM"/>
</dbReference>
<accession>B4GYF6</accession>
<organism evidence="8">
    <name type="scientific">Drosophila persimilis</name>
    <name type="common">Fruit fly</name>
    <dbReference type="NCBI Taxonomy" id="7234"/>
    <lineage>
        <taxon>Eukaryota</taxon>
        <taxon>Metazoa</taxon>
        <taxon>Ecdysozoa</taxon>
        <taxon>Arthropoda</taxon>
        <taxon>Hexapoda</taxon>
        <taxon>Insecta</taxon>
        <taxon>Pterygota</taxon>
        <taxon>Neoptera</taxon>
        <taxon>Endopterygota</taxon>
        <taxon>Diptera</taxon>
        <taxon>Brachycera</taxon>
        <taxon>Muscomorpha</taxon>
        <taxon>Ephydroidea</taxon>
        <taxon>Drosophilidae</taxon>
        <taxon>Drosophila</taxon>
        <taxon>Sophophora</taxon>
    </lineage>
</organism>
<dbReference type="GO" id="GO:0006357">
    <property type="term" value="P:regulation of transcription by RNA polymerase II"/>
    <property type="evidence" value="ECO:0007669"/>
    <property type="project" value="EnsemblMetazoa"/>
</dbReference>
<dbReference type="PANTHER" id="PTHR12247:SF138">
    <property type="entry name" value="POLYHOMEOTIC DISTAL, ISOFORM A-RELATED"/>
    <property type="match status" value="1"/>
</dbReference>
<sequence length="512" mass="56295">MKRTKDEDKDEFASATNNLNSSTGSNSNDAAATVGTVSASTAVRTTGRVKKPKQVYDPSDNYISRGPRNSTPANSNVQASPLPASAVVPPVPVTPPAAVAVPNPKTELSATSALQDLESGQPLRQFDICEKCGKMEVKRGSGHKSNYLACKSCQHKWHFSCLTITFDILAVARKKYKCASCRHCRICGIKGTDLAICSVCVYSFHRNCHDPPLDGSDLSERQWKCHGCEFGTNNNNDHSASEQSRRKSYPGRKKRAQSDPAGQEKSPPVKQGKTAQESKERLKTEDRVAATVATEPFTKNDDPKEQEKGEPNIKKEKIEYEEKRMSMEENEESKEALTVEGTNKKPKEEVVLKPDEDLPEKLDEKGLEKKPEEGGQQEKPKEESPMPLERMDQQPLEEAAVPTASDEDEVAPVSIQAAPEPLKDAGPKMGDDQSPVSTWTVEQVVKYLARFYPDEAEAFKHQDVDGASLLLLTREDVINGFGFKLGPALRVFQIILGLQSHTNNVALGWSST</sequence>
<dbReference type="Proteomes" id="UP000008744">
    <property type="component" value="Unassembled WGS sequence"/>
</dbReference>
<dbReference type="InterPro" id="IPR019787">
    <property type="entry name" value="Znf_PHD-finger"/>
</dbReference>
<protein>
    <submittedName>
        <fullName evidence="7">GL19912</fullName>
    </submittedName>
</protein>
<feature type="compositionally biased region" description="Basic and acidic residues" evidence="5">
    <location>
        <begin position="298"/>
        <end position="392"/>
    </location>
</feature>
<feature type="compositionally biased region" description="Basic and acidic residues" evidence="5">
    <location>
        <begin position="276"/>
        <end position="288"/>
    </location>
</feature>
<dbReference type="PANTHER" id="PTHR12247">
    <property type="entry name" value="POLYCOMB GROUP PROTEIN"/>
    <property type="match status" value="1"/>
</dbReference>
<dbReference type="SUPFAM" id="SSF57903">
    <property type="entry name" value="FYVE/PHD zinc finger"/>
    <property type="match status" value="2"/>
</dbReference>
<keyword evidence="2 4" id="KW-0863">Zinc-finger</keyword>
<proteinExistence type="predicted"/>
<evidence type="ECO:0000256" key="1">
    <source>
        <dbReference type="ARBA" id="ARBA00022723"/>
    </source>
</evidence>
<keyword evidence="3" id="KW-0862">Zinc</keyword>
<feature type="region of interest" description="Disordered" evidence="5">
    <location>
        <begin position="1"/>
        <end position="81"/>
    </location>
</feature>
<dbReference type="STRING" id="7234.B4GYF6"/>
<dbReference type="SMART" id="SM00249">
    <property type="entry name" value="PHD"/>
    <property type="match status" value="2"/>
</dbReference>
<dbReference type="InterPro" id="IPR013083">
    <property type="entry name" value="Znf_RING/FYVE/PHD"/>
</dbReference>